<feature type="compositionally biased region" description="Basic and acidic residues" evidence="1">
    <location>
        <begin position="12"/>
        <end position="24"/>
    </location>
</feature>
<evidence type="ECO:0000256" key="1">
    <source>
        <dbReference type="SAM" id="MobiDB-lite"/>
    </source>
</evidence>
<dbReference type="AlphaFoldDB" id="A0A9W9N9W6"/>
<dbReference type="OrthoDB" id="5374349at2759"/>
<protein>
    <recommendedName>
        <fullName evidence="4">RRM domain-containing protein</fullName>
    </recommendedName>
</protein>
<name>A0A9W9N9W6_9EURO</name>
<dbReference type="Proteomes" id="UP001150904">
    <property type="component" value="Unassembled WGS sequence"/>
</dbReference>
<gene>
    <name evidence="2" type="ORF">N7498_002299</name>
</gene>
<evidence type="ECO:0008006" key="4">
    <source>
        <dbReference type="Google" id="ProtNLM"/>
    </source>
</evidence>
<reference evidence="2" key="1">
    <citation type="submission" date="2022-12" db="EMBL/GenBank/DDBJ databases">
        <authorList>
            <person name="Petersen C."/>
        </authorList>
    </citation>
    <scope>NUCLEOTIDE SEQUENCE</scope>
    <source>
        <strain evidence="2">IBT 15544</strain>
    </source>
</reference>
<keyword evidence="3" id="KW-1185">Reference proteome</keyword>
<feature type="compositionally biased region" description="Basic residues" evidence="1">
    <location>
        <begin position="98"/>
        <end position="107"/>
    </location>
</feature>
<dbReference type="CDD" id="cd00590">
    <property type="entry name" value="RRM_SF"/>
    <property type="match status" value="1"/>
</dbReference>
<feature type="compositionally biased region" description="Polar residues" evidence="1">
    <location>
        <begin position="72"/>
        <end position="82"/>
    </location>
</feature>
<evidence type="ECO:0000313" key="3">
    <source>
        <dbReference type="Proteomes" id="UP001150904"/>
    </source>
</evidence>
<dbReference type="RefSeq" id="XP_058311705.1">
    <property type="nucleotide sequence ID" value="XM_058449361.1"/>
</dbReference>
<dbReference type="GeneID" id="83176662"/>
<proteinExistence type="predicted"/>
<comment type="caution">
    <text evidence="2">The sequence shown here is derived from an EMBL/GenBank/DDBJ whole genome shotgun (WGS) entry which is preliminary data.</text>
</comment>
<sequence>MAKTKPSISFDDIIKSDRQKKQHEQLASQLLGKNRNKKDRRASAPGPGSVSKAPTAKPGSLASRIGVPKRSASASFRPNQTNKPKPIPAPATAPSARTRTKPANKKQHNAERLLSALESGNAQATIREPSGGLSIKGASGPFVVVGSNFAPGTTAADIQSALEPTSGPMLSCRVIGHSPSVTAEFAFQDKWTAENVVANFHNQRADGRVLSMTLKPIGAGTNGKAQANSYSQLRERADRQRRTRHAEPNVQDGSYGFNEQGDVLRNTTQSPGFYSDKMVVDAPAQKNQQGRRRQR</sequence>
<feature type="region of interest" description="Disordered" evidence="1">
    <location>
        <begin position="1"/>
        <end position="107"/>
    </location>
</feature>
<dbReference type="EMBL" id="JAPQKR010000005">
    <property type="protein sequence ID" value="KAJ5215892.1"/>
    <property type="molecule type" value="Genomic_DNA"/>
</dbReference>
<evidence type="ECO:0000313" key="2">
    <source>
        <dbReference type="EMBL" id="KAJ5215892.1"/>
    </source>
</evidence>
<feature type="region of interest" description="Disordered" evidence="1">
    <location>
        <begin position="235"/>
        <end position="295"/>
    </location>
</feature>
<organism evidence="2 3">
    <name type="scientific">Penicillium cinerascens</name>
    <dbReference type="NCBI Taxonomy" id="70096"/>
    <lineage>
        <taxon>Eukaryota</taxon>
        <taxon>Fungi</taxon>
        <taxon>Dikarya</taxon>
        <taxon>Ascomycota</taxon>
        <taxon>Pezizomycotina</taxon>
        <taxon>Eurotiomycetes</taxon>
        <taxon>Eurotiomycetidae</taxon>
        <taxon>Eurotiales</taxon>
        <taxon>Aspergillaceae</taxon>
        <taxon>Penicillium</taxon>
    </lineage>
</organism>
<reference evidence="2" key="2">
    <citation type="journal article" date="2023" name="IMA Fungus">
        <title>Comparative genomic study of the Penicillium genus elucidates a diverse pangenome and 15 lateral gene transfer events.</title>
        <authorList>
            <person name="Petersen C."/>
            <person name="Sorensen T."/>
            <person name="Nielsen M.R."/>
            <person name="Sondergaard T.E."/>
            <person name="Sorensen J.L."/>
            <person name="Fitzpatrick D.A."/>
            <person name="Frisvad J.C."/>
            <person name="Nielsen K.L."/>
        </authorList>
    </citation>
    <scope>NUCLEOTIDE SEQUENCE</scope>
    <source>
        <strain evidence="2">IBT 15544</strain>
    </source>
</reference>
<accession>A0A9W9N9W6</accession>